<sequence>MPRPLRNPLACLHARLALLRAPLALLHTIACALVMACMLQMAAPAPARADSGDINAAARSVVRVVIVMRDASGYDVIGHGTGFAVTPTLIVTNAHVLAPLMEDGNLRLGVVPAQGRTGYFARIVRVSNNVDLALIELTENASLPVSTLYTGRVEDGADVFAVGYPANVDEALGQGLNGLVSPQAPVKSRGQVSGGRSSSQFDTILHTAPIGAGNSGGPLLDACGRVVGVNSFGTISDNGSDSEFYFAVSMRELAPFLRKAGVAAHTNALPCQSLSEFDADERTRQLRDAAALQSRTEAAAVELRLRAERASRRAELEALDQRETLVGLAGLMLVLMVLGAVGGMHFYDREEREQGTACAIFAVLCFVGILAAWFSRPTVAEIEERSAAAERAAMAETPEKLPTDSLIDKGHFLCRFKPERSRVTVSATRDVPLNWSPVGCVDERTQYGSANGAWSRIEMAEGEQTISVKRYDPQVRTLSVDRYLVDLSTMEAVRKARKLYQAPACGAGQDAAMQLGEDQQAIRALLPKMPNERLVYGCEPAPRSKEPADQDQ</sequence>
<name>A0A437GUZ5_9SPHN</name>
<keyword evidence="2 5" id="KW-0645">Protease</keyword>
<dbReference type="InterPro" id="IPR001940">
    <property type="entry name" value="Peptidase_S1C"/>
</dbReference>
<dbReference type="Pfam" id="PF13365">
    <property type="entry name" value="Trypsin_2"/>
    <property type="match status" value="1"/>
</dbReference>
<dbReference type="InterPro" id="IPR043504">
    <property type="entry name" value="Peptidase_S1_PA_chymotrypsin"/>
</dbReference>
<dbReference type="GO" id="GO:0006508">
    <property type="term" value="P:proteolysis"/>
    <property type="evidence" value="ECO:0007669"/>
    <property type="project" value="UniProtKB-KW"/>
</dbReference>
<organism evidence="5 6">
    <name type="scientific">Croceicoccus ponticola</name>
    <dbReference type="NCBI Taxonomy" id="2217664"/>
    <lineage>
        <taxon>Bacteria</taxon>
        <taxon>Pseudomonadati</taxon>
        <taxon>Pseudomonadota</taxon>
        <taxon>Alphaproteobacteria</taxon>
        <taxon>Sphingomonadales</taxon>
        <taxon>Erythrobacteraceae</taxon>
        <taxon>Croceicoccus</taxon>
    </lineage>
</organism>
<dbReference type="InterPro" id="IPR051201">
    <property type="entry name" value="Chloro_Bact_Ser_Proteases"/>
</dbReference>
<gene>
    <name evidence="5" type="ORF">EKN06_13215</name>
</gene>
<proteinExistence type="inferred from homology"/>
<dbReference type="OrthoDB" id="9766361at2"/>
<dbReference type="SUPFAM" id="SSF50494">
    <property type="entry name" value="Trypsin-like serine proteases"/>
    <property type="match status" value="1"/>
</dbReference>
<dbReference type="Gene3D" id="2.40.10.10">
    <property type="entry name" value="Trypsin-like serine proteases"/>
    <property type="match status" value="2"/>
</dbReference>
<evidence type="ECO:0000256" key="1">
    <source>
        <dbReference type="ARBA" id="ARBA00010541"/>
    </source>
</evidence>
<dbReference type="GO" id="GO:0004252">
    <property type="term" value="F:serine-type endopeptidase activity"/>
    <property type="evidence" value="ECO:0007669"/>
    <property type="project" value="InterPro"/>
</dbReference>
<dbReference type="InterPro" id="IPR009003">
    <property type="entry name" value="Peptidase_S1_PA"/>
</dbReference>
<accession>A0A437GUZ5</accession>
<evidence type="ECO:0000256" key="2">
    <source>
        <dbReference type="ARBA" id="ARBA00022670"/>
    </source>
</evidence>
<comment type="caution">
    <text evidence="5">The sequence shown here is derived from an EMBL/GenBank/DDBJ whole genome shotgun (WGS) entry which is preliminary data.</text>
</comment>
<evidence type="ECO:0000313" key="6">
    <source>
        <dbReference type="Proteomes" id="UP000283003"/>
    </source>
</evidence>
<keyword evidence="3" id="KW-0378">Hydrolase</keyword>
<keyword evidence="4" id="KW-0472">Membrane</keyword>
<evidence type="ECO:0000313" key="5">
    <source>
        <dbReference type="EMBL" id="RVQ65491.1"/>
    </source>
</evidence>
<dbReference type="AlphaFoldDB" id="A0A437GUZ5"/>
<feature type="transmembrane region" description="Helical" evidence="4">
    <location>
        <begin position="356"/>
        <end position="375"/>
    </location>
</feature>
<keyword evidence="4" id="KW-0812">Transmembrane</keyword>
<reference evidence="5 6" key="1">
    <citation type="submission" date="2018-12" db="EMBL/GenBank/DDBJ databases">
        <title>Croceicoccus ponticola sp. nov., a lipolytic bacterium isolated from seawater.</title>
        <authorList>
            <person name="Yoon J.-H."/>
        </authorList>
    </citation>
    <scope>NUCLEOTIDE SEQUENCE [LARGE SCALE GENOMIC DNA]</scope>
    <source>
        <strain evidence="5 6">GM-16</strain>
    </source>
</reference>
<evidence type="ECO:0000256" key="4">
    <source>
        <dbReference type="SAM" id="Phobius"/>
    </source>
</evidence>
<keyword evidence="6" id="KW-1185">Reference proteome</keyword>
<protein>
    <submittedName>
        <fullName evidence="5">Serine protease</fullName>
    </submittedName>
</protein>
<dbReference type="PANTHER" id="PTHR43343:SF3">
    <property type="entry name" value="PROTEASE DO-LIKE 8, CHLOROPLASTIC"/>
    <property type="match status" value="1"/>
</dbReference>
<feature type="transmembrane region" description="Helical" evidence="4">
    <location>
        <begin position="325"/>
        <end position="344"/>
    </location>
</feature>
<dbReference type="PANTHER" id="PTHR43343">
    <property type="entry name" value="PEPTIDASE S12"/>
    <property type="match status" value="1"/>
</dbReference>
<keyword evidence="4" id="KW-1133">Transmembrane helix</keyword>
<comment type="similarity">
    <text evidence="1">Belongs to the peptidase S1C family.</text>
</comment>
<dbReference type="Proteomes" id="UP000283003">
    <property type="component" value="Unassembled WGS sequence"/>
</dbReference>
<evidence type="ECO:0000256" key="3">
    <source>
        <dbReference type="ARBA" id="ARBA00022801"/>
    </source>
</evidence>
<dbReference type="EMBL" id="RXOL01000007">
    <property type="protein sequence ID" value="RVQ65491.1"/>
    <property type="molecule type" value="Genomic_DNA"/>
</dbReference>
<dbReference type="PRINTS" id="PR00834">
    <property type="entry name" value="PROTEASES2C"/>
</dbReference>